<name>A0A941J102_9ACTN</name>
<evidence type="ECO:0008006" key="4">
    <source>
        <dbReference type="Google" id="ProtNLM"/>
    </source>
</evidence>
<protein>
    <recommendedName>
        <fullName evidence="4">Lipoprotein</fullName>
    </recommendedName>
</protein>
<dbReference type="Proteomes" id="UP000682308">
    <property type="component" value="Unassembled WGS sequence"/>
</dbReference>
<sequence length="50" mass="5040">MKTRYWRAVGLLAAGACAALALWTSGPTGGGFSVADANVTVKPEDSGWGA</sequence>
<evidence type="ECO:0000313" key="3">
    <source>
        <dbReference type="Proteomes" id="UP000682308"/>
    </source>
</evidence>
<accession>A0A941J102</accession>
<comment type="caution">
    <text evidence="2">The sequence shown here is derived from an EMBL/GenBank/DDBJ whole genome shotgun (WGS) entry which is preliminary data.</text>
</comment>
<feature type="signal peptide" evidence="1">
    <location>
        <begin position="1"/>
        <end position="21"/>
    </location>
</feature>
<gene>
    <name evidence="2" type="ORF">KEF29_09975</name>
</gene>
<feature type="chain" id="PRO_5038480977" description="Lipoprotein" evidence="1">
    <location>
        <begin position="22"/>
        <end position="50"/>
    </location>
</feature>
<organism evidence="2 3">
    <name type="scientific">Streptomyces tuirus</name>
    <dbReference type="NCBI Taxonomy" id="68278"/>
    <lineage>
        <taxon>Bacteria</taxon>
        <taxon>Bacillati</taxon>
        <taxon>Actinomycetota</taxon>
        <taxon>Actinomycetes</taxon>
        <taxon>Kitasatosporales</taxon>
        <taxon>Streptomycetaceae</taxon>
        <taxon>Streptomyces</taxon>
    </lineage>
</organism>
<dbReference type="AlphaFoldDB" id="A0A941J102"/>
<proteinExistence type="predicted"/>
<evidence type="ECO:0000256" key="1">
    <source>
        <dbReference type="SAM" id="SignalP"/>
    </source>
</evidence>
<dbReference type="EMBL" id="JAGTPG010000001">
    <property type="protein sequence ID" value="MBR8639527.1"/>
    <property type="molecule type" value="Genomic_DNA"/>
</dbReference>
<evidence type="ECO:0000313" key="2">
    <source>
        <dbReference type="EMBL" id="MBR8639527.1"/>
    </source>
</evidence>
<keyword evidence="1" id="KW-0732">Signal</keyword>
<keyword evidence="3" id="KW-1185">Reference proteome</keyword>
<reference evidence="2 3" key="1">
    <citation type="submission" date="2021-04" db="EMBL/GenBank/DDBJ databases">
        <title>Characterization of the biosynthetic gene cluster of new lipopeptides with antitumor activity in the genome of the marine Streptomyces PHM034.</title>
        <authorList>
            <person name="Ceniceros A."/>
            <person name="Canedo L."/>
            <person name="Mendez C."/>
            <person name="Olano C."/>
            <person name="Schleissner C."/>
            <person name="Cuevas C."/>
            <person name="De La Calle F."/>
            <person name="Salas J.A."/>
        </authorList>
    </citation>
    <scope>NUCLEOTIDE SEQUENCE [LARGE SCALE GENOMIC DNA]</scope>
    <source>
        <strain evidence="2 3">PHM034</strain>
    </source>
</reference>